<reference evidence="1 2" key="1">
    <citation type="submission" date="2020-04" db="EMBL/GenBank/DDBJ databases">
        <title>Ralstonia insidiosa genome sequencing and assembly.</title>
        <authorList>
            <person name="Martins R.C.R."/>
            <person name="Perdigao-Neto L.V."/>
            <person name="Levin A.S.S."/>
            <person name="Costa S.F."/>
        </authorList>
    </citation>
    <scope>NUCLEOTIDE SEQUENCE [LARGE SCALE GENOMIC DNA]</scope>
    <source>
        <strain evidence="1 2">5047</strain>
    </source>
</reference>
<comment type="caution">
    <text evidence="1">The sequence shown here is derived from an EMBL/GenBank/DDBJ whole genome shotgun (WGS) entry which is preliminary data.</text>
</comment>
<dbReference type="RefSeq" id="WP_169339155.1">
    <property type="nucleotide sequence ID" value="NZ_JABBZM010000002.1"/>
</dbReference>
<name>A0A848NZA8_9RALS</name>
<evidence type="ECO:0000313" key="2">
    <source>
        <dbReference type="Proteomes" id="UP000575469"/>
    </source>
</evidence>
<evidence type="ECO:0000313" key="1">
    <source>
        <dbReference type="EMBL" id="NMV36798.1"/>
    </source>
</evidence>
<accession>A0A848NZA8</accession>
<proteinExistence type="predicted"/>
<protein>
    <submittedName>
        <fullName evidence="1">Uncharacterized protein</fullName>
    </submittedName>
</protein>
<dbReference type="EMBL" id="JABBZM010000002">
    <property type="protein sequence ID" value="NMV36798.1"/>
    <property type="molecule type" value="Genomic_DNA"/>
</dbReference>
<sequence length="47" mass="5001">MNRGQAVLPPKVEGLVTDEMKGFTKAWNAYCGGKRGTEAALGLTAFD</sequence>
<dbReference type="AlphaFoldDB" id="A0A848NZA8"/>
<organism evidence="1 2">
    <name type="scientific">Ralstonia insidiosa</name>
    <dbReference type="NCBI Taxonomy" id="190721"/>
    <lineage>
        <taxon>Bacteria</taxon>
        <taxon>Pseudomonadati</taxon>
        <taxon>Pseudomonadota</taxon>
        <taxon>Betaproteobacteria</taxon>
        <taxon>Burkholderiales</taxon>
        <taxon>Burkholderiaceae</taxon>
        <taxon>Ralstonia</taxon>
    </lineage>
</organism>
<dbReference type="Proteomes" id="UP000575469">
    <property type="component" value="Unassembled WGS sequence"/>
</dbReference>
<gene>
    <name evidence="1" type="ORF">HGR00_02615</name>
</gene>